<dbReference type="EMBL" id="FOTF01000009">
    <property type="protein sequence ID" value="SFL17622.1"/>
    <property type="molecule type" value="Genomic_DNA"/>
</dbReference>
<evidence type="ECO:0000313" key="3">
    <source>
        <dbReference type="Proteomes" id="UP000199550"/>
    </source>
</evidence>
<gene>
    <name evidence="2" type="ORF">SAMN04488004_109119</name>
</gene>
<dbReference type="Proteomes" id="UP000199550">
    <property type="component" value="Unassembled WGS sequence"/>
</dbReference>
<evidence type="ECO:0008006" key="4">
    <source>
        <dbReference type="Google" id="ProtNLM"/>
    </source>
</evidence>
<reference evidence="2 3" key="1">
    <citation type="submission" date="2016-10" db="EMBL/GenBank/DDBJ databases">
        <authorList>
            <person name="de Groot N.N."/>
        </authorList>
    </citation>
    <scope>NUCLEOTIDE SEQUENCE [LARGE SCALE GENOMIC DNA]</scope>
    <source>
        <strain evidence="2 3">DSM 16199</strain>
    </source>
</reference>
<evidence type="ECO:0000313" key="2">
    <source>
        <dbReference type="EMBL" id="SFL17622.1"/>
    </source>
</evidence>
<name>A0A1I4FI77_9RHOB</name>
<protein>
    <recommendedName>
        <fullName evidence="4">Curlin associated repeat-containing protein</fullName>
    </recommendedName>
</protein>
<organism evidence="2 3">
    <name type="scientific">Loktanella salsilacus</name>
    <dbReference type="NCBI Taxonomy" id="195913"/>
    <lineage>
        <taxon>Bacteria</taxon>
        <taxon>Pseudomonadati</taxon>
        <taxon>Pseudomonadota</taxon>
        <taxon>Alphaproteobacteria</taxon>
        <taxon>Rhodobacterales</taxon>
        <taxon>Roseobacteraceae</taxon>
        <taxon>Loktanella</taxon>
    </lineage>
</organism>
<keyword evidence="1" id="KW-0732">Signal</keyword>
<evidence type="ECO:0000256" key="1">
    <source>
        <dbReference type="SAM" id="SignalP"/>
    </source>
</evidence>
<proteinExistence type="predicted"/>
<feature type="chain" id="PRO_5011756518" description="Curlin associated repeat-containing protein" evidence="1">
    <location>
        <begin position="22"/>
        <end position="127"/>
    </location>
</feature>
<accession>A0A1I4FI77</accession>
<dbReference type="RefSeq" id="WP_139222613.1">
    <property type="nucleotide sequence ID" value="NZ_FOTF01000009.1"/>
</dbReference>
<keyword evidence="3" id="KW-1185">Reference proteome</keyword>
<dbReference type="STRING" id="195913.SAMN04488004_109119"/>
<feature type="signal peptide" evidence="1">
    <location>
        <begin position="1"/>
        <end position="21"/>
    </location>
</feature>
<dbReference type="OrthoDB" id="8374028at2"/>
<sequence length="127" mass="13122">MSKFLIAAFMAFGTLPSSVFANGLGEGRPWDFRTPSEQQILLLGEQTRLNFLAYDRESVAAGAAASGQTGNSLSIVITGSGDNVIDTGQDNSGGQTIQEASGAAVNTITSDPDAAIADAAARLERLK</sequence>
<dbReference type="AlphaFoldDB" id="A0A1I4FI77"/>